<dbReference type="InterPro" id="IPR028974">
    <property type="entry name" value="TSP_type-3_rpt"/>
</dbReference>
<feature type="compositionally biased region" description="Pro residues" evidence="3">
    <location>
        <begin position="40"/>
        <end position="60"/>
    </location>
</feature>
<evidence type="ECO:0000256" key="4">
    <source>
        <dbReference type="SAM" id="SignalP"/>
    </source>
</evidence>
<dbReference type="GO" id="GO:0005509">
    <property type="term" value="F:calcium ion binding"/>
    <property type="evidence" value="ECO:0007669"/>
    <property type="project" value="InterPro"/>
</dbReference>
<evidence type="ECO:0008006" key="7">
    <source>
        <dbReference type="Google" id="ProtNLM"/>
    </source>
</evidence>
<protein>
    <recommendedName>
        <fullName evidence="7">Pectate lyase</fullName>
    </recommendedName>
</protein>
<dbReference type="PANTHER" id="PTHR42970:SF1">
    <property type="entry name" value="PECTATE LYASE C-RELATED"/>
    <property type="match status" value="1"/>
</dbReference>
<keyword evidence="2" id="KW-0325">Glycoprotein</keyword>
<organism evidence="5 6">
    <name type="scientific">Allopontixanthobacter sediminis</name>
    <dbReference type="NCBI Taxonomy" id="1689985"/>
    <lineage>
        <taxon>Bacteria</taxon>
        <taxon>Pseudomonadati</taxon>
        <taxon>Pseudomonadota</taxon>
        <taxon>Alphaproteobacteria</taxon>
        <taxon>Sphingomonadales</taxon>
        <taxon>Erythrobacteraceae</taxon>
        <taxon>Allopontixanthobacter</taxon>
    </lineage>
</organism>
<evidence type="ECO:0000256" key="1">
    <source>
        <dbReference type="ARBA" id="ARBA00022723"/>
    </source>
</evidence>
<gene>
    <name evidence="5" type="ORF">GRI65_07725</name>
</gene>
<dbReference type="InterPro" id="IPR011050">
    <property type="entry name" value="Pectin_lyase_fold/virulence"/>
</dbReference>
<comment type="caution">
    <text evidence="5">The sequence shown here is derived from an EMBL/GenBank/DDBJ whole genome shotgun (WGS) entry which is preliminary data.</text>
</comment>
<keyword evidence="1" id="KW-0479">Metal-binding</keyword>
<evidence type="ECO:0000256" key="2">
    <source>
        <dbReference type="ARBA" id="ARBA00023180"/>
    </source>
</evidence>
<reference evidence="5 6" key="1">
    <citation type="submission" date="2019-12" db="EMBL/GenBank/DDBJ databases">
        <title>Genomic-based taxomic classification of the family Erythrobacteraceae.</title>
        <authorList>
            <person name="Xu L."/>
        </authorList>
    </citation>
    <scope>NUCLEOTIDE SEQUENCE [LARGE SCALE GENOMIC DNA]</scope>
    <source>
        <strain evidence="5 6">KCTC 42453</strain>
    </source>
</reference>
<evidence type="ECO:0000256" key="3">
    <source>
        <dbReference type="SAM" id="MobiDB-lite"/>
    </source>
</evidence>
<keyword evidence="6" id="KW-1185">Reference proteome</keyword>
<dbReference type="PROSITE" id="PS51257">
    <property type="entry name" value="PROKAR_LIPOPROTEIN"/>
    <property type="match status" value="1"/>
</dbReference>
<feature type="signal peptide" evidence="4">
    <location>
        <begin position="1"/>
        <end position="19"/>
    </location>
</feature>
<dbReference type="RefSeq" id="WP_160755948.1">
    <property type="nucleotide sequence ID" value="NZ_WTYL01000002.1"/>
</dbReference>
<feature type="chain" id="PRO_5032737383" description="Pectate lyase" evidence="4">
    <location>
        <begin position="20"/>
        <end position="607"/>
    </location>
</feature>
<accession>A0A845B450</accession>
<keyword evidence="4" id="KW-0732">Signal</keyword>
<feature type="compositionally biased region" description="Low complexity" evidence="3">
    <location>
        <begin position="30"/>
        <end position="39"/>
    </location>
</feature>
<evidence type="ECO:0000313" key="5">
    <source>
        <dbReference type="EMBL" id="MXP44342.1"/>
    </source>
</evidence>
<name>A0A845B450_9SPHN</name>
<evidence type="ECO:0000313" key="6">
    <source>
        <dbReference type="Proteomes" id="UP000431922"/>
    </source>
</evidence>
<dbReference type="InterPro" id="IPR052063">
    <property type="entry name" value="Polysaccharide_Lyase_1"/>
</dbReference>
<dbReference type="Proteomes" id="UP000431922">
    <property type="component" value="Unassembled WGS sequence"/>
</dbReference>
<dbReference type="InterPro" id="IPR012334">
    <property type="entry name" value="Pectin_lyas_fold"/>
</dbReference>
<dbReference type="EMBL" id="WTYL01000002">
    <property type="protein sequence ID" value="MXP44342.1"/>
    <property type="molecule type" value="Genomic_DNA"/>
</dbReference>
<dbReference type="Gene3D" id="2.160.20.10">
    <property type="entry name" value="Single-stranded right-handed beta-helix, Pectin lyase-like"/>
    <property type="match status" value="1"/>
</dbReference>
<dbReference type="SUPFAM" id="SSF103647">
    <property type="entry name" value="TSP type-3 repeat"/>
    <property type="match status" value="1"/>
</dbReference>
<dbReference type="PANTHER" id="PTHR42970">
    <property type="entry name" value="PECTATE LYASE C-RELATED"/>
    <property type="match status" value="1"/>
</dbReference>
<proteinExistence type="predicted"/>
<feature type="region of interest" description="Disordered" evidence="3">
    <location>
        <begin position="24"/>
        <end position="72"/>
    </location>
</feature>
<dbReference type="OrthoDB" id="8737820at2"/>
<dbReference type="AlphaFoldDB" id="A0A845B450"/>
<sequence length="607" mass="64500">MSPSWHRYILGLAALPLIAGCGGGSGGSGSPAPTATGTPAPAPAPAPSPTPTPTPTPTPAPGTYGAFANPDNGAVPDASTHPIAFPTAIGFGRVASVRSSNAVVYKINSLEDSANPSDGKITYRECALALQVTTPYAIPAGRPRYCLFDVSGAISLQSPAWITTPRIYIAGQSSPGGIEFRLGANYSPVDSLIDTRRGGDHMILRHVRVRTGEHPNRPSTNGDPIRTNATSAQIIDHVSAMFGTDESLELSSCNNCTVQWSIIGPNICRNAGHTSALHCKTFFLKPANNVTVAYNLSQHGEQRGLNIAPGTNPPAAGATAQADIFNNVIYHITQENGLLSDQFASPFVNYIGNVNFRGPQYTPPNENYFVTLYSETTSFPRGFSVYMKDNVTMRNRIAGQFGQNTTDPFRNAAGFFSGTSASSVCGVTAAGAQNCSVTGLNVIQDQAPVLAPGLSGLQYQPWMLSSPMQAMRNVLAFAGAERCREGSCRDNVDAMYIDDVRTCDQAPFMFQTGWTSTVAASGGFAQLVSTGGSKTDTDNDGMPDDWENQFQNTNAAVWDANADADGDGYPNIEEYLSHLARDDERYRNIYMAGTGALPQYNCGRPML</sequence>
<dbReference type="SUPFAM" id="SSF51126">
    <property type="entry name" value="Pectin lyase-like"/>
    <property type="match status" value="1"/>
</dbReference>